<evidence type="ECO:0000313" key="3">
    <source>
        <dbReference type="Proteomes" id="UP001596067"/>
    </source>
</evidence>
<protein>
    <submittedName>
        <fullName evidence="2">Uncharacterized protein</fullName>
    </submittedName>
</protein>
<accession>A0ABW1F3H7</accession>
<feature type="transmembrane region" description="Helical" evidence="1">
    <location>
        <begin position="57"/>
        <end position="73"/>
    </location>
</feature>
<dbReference type="EMBL" id="JBHSOD010000044">
    <property type="protein sequence ID" value="MFC5888746.1"/>
    <property type="molecule type" value="Genomic_DNA"/>
</dbReference>
<comment type="caution">
    <text evidence="2">The sequence shown here is derived from an EMBL/GenBank/DDBJ whole genome shotgun (WGS) entry which is preliminary data.</text>
</comment>
<evidence type="ECO:0000313" key="2">
    <source>
        <dbReference type="EMBL" id="MFC5888746.1"/>
    </source>
</evidence>
<sequence length="75" mass="8031">MTFSPEAAQQVRALERKEAERLDVALVVIAADPLGAAAPMPTAPVLREYRDDAGARVIYYATVLGTVVVVAYLEA</sequence>
<keyword evidence="3" id="KW-1185">Reference proteome</keyword>
<gene>
    <name evidence="2" type="ORF">ACFP0N_27640</name>
</gene>
<dbReference type="RefSeq" id="WP_345330278.1">
    <property type="nucleotide sequence ID" value="NZ_BAAAVH010000111.1"/>
</dbReference>
<dbReference type="Proteomes" id="UP001596067">
    <property type="component" value="Unassembled WGS sequence"/>
</dbReference>
<name>A0ABW1F3H7_9ACTN</name>
<keyword evidence="1" id="KW-0812">Transmembrane</keyword>
<organism evidence="2 3">
    <name type="scientific">Kitasatospora aburaviensis</name>
    <dbReference type="NCBI Taxonomy" id="67265"/>
    <lineage>
        <taxon>Bacteria</taxon>
        <taxon>Bacillati</taxon>
        <taxon>Actinomycetota</taxon>
        <taxon>Actinomycetes</taxon>
        <taxon>Kitasatosporales</taxon>
        <taxon>Streptomycetaceae</taxon>
        <taxon>Kitasatospora</taxon>
    </lineage>
</organism>
<proteinExistence type="predicted"/>
<keyword evidence="1" id="KW-1133">Transmembrane helix</keyword>
<keyword evidence="1" id="KW-0472">Membrane</keyword>
<reference evidence="3" key="1">
    <citation type="journal article" date="2019" name="Int. J. Syst. Evol. Microbiol.">
        <title>The Global Catalogue of Microorganisms (GCM) 10K type strain sequencing project: providing services to taxonomists for standard genome sequencing and annotation.</title>
        <authorList>
            <consortium name="The Broad Institute Genomics Platform"/>
            <consortium name="The Broad Institute Genome Sequencing Center for Infectious Disease"/>
            <person name="Wu L."/>
            <person name="Ma J."/>
        </authorList>
    </citation>
    <scope>NUCLEOTIDE SEQUENCE [LARGE SCALE GENOMIC DNA]</scope>
    <source>
        <strain evidence="3">CGMCC 4.1469</strain>
    </source>
</reference>
<evidence type="ECO:0000256" key="1">
    <source>
        <dbReference type="SAM" id="Phobius"/>
    </source>
</evidence>